<dbReference type="KEGG" id="cvn:111119762"/>
<keyword evidence="5" id="KW-1185">Reference proteome</keyword>
<evidence type="ECO:0000313" key="6">
    <source>
        <dbReference type="RefSeq" id="XP_022315940.1"/>
    </source>
</evidence>
<dbReference type="GO" id="GO:0005509">
    <property type="term" value="F:calcium ion binding"/>
    <property type="evidence" value="ECO:0007669"/>
    <property type="project" value="InterPro"/>
</dbReference>
<dbReference type="PROSITE" id="PS50222">
    <property type="entry name" value="EF_HAND_2"/>
    <property type="match status" value="4"/>
</dbReference>
<dbReference type="AlphaFoldDB" id="A0A8B8CJL2"/>
<dbReference type="PANTHER" id="PTHR23048">
    <property type="entry name" value="MYOSIN LIGHT CHAIN 1, 3"/>
    <property type="match status" value="1"/>
</dbReference>
<feature type="domain" description="EF-hand" evidence="4">
    <location>
        <begin position="59"/>
        <end position="94"/>
    </location>
</feature>
<dbReference type="GeneID" id="111119762"/>
<feature type="domain" description="EF-hand" evidence="4">
    <location>
        <begin position="23"/>
        <end position="58"/>
    </location>
</feature>
<dbReference type="PANTHER" id="PTHR23048:SF0">
    <property type="entry name" value="CALMODULIN LIKE 3"/>
    <property type="match status" value="1"/>
</dbReference>
<reference evidence="6 7" key="2">
    <citation type="submission" date="2025-04" db="UniProtKB">
        <authorList>
            <consortium name="RefSeq"/>
        </authorList>
    </citation>
    <scope>IDENTIFICATION</scope>
    <source>
        <tissue evidence="6 7">Whole sample</tissue>
    </source>
</reference>
<dbReference type="RefSeq" id="XP_022315949.1">
    <property type="nucleotide sequence ID" value="XM_022460241.1"/>
</dbReference>
<sequence>MARRVSQISAHETVAIPNDLTDEQFEEIKESFHKIDLNGDGRLSRRELMKAAAILGMNPTDKDIDTMMKDVDANNDGFISFKEYLKIMKDNYKEIDLEKERMKAAFRYIDKDNDGHLTLKELKAILCHNNSEVSDAEIEQFFKEIDTDGDGKIDYEEFIESDLCSAVF</sequence>
<gene>
    <name evidence="6 7" type="primary">LOC111119762</name>
</gene>
<evidence type="ECO:0000313" key="7">
    <source>
        <dbReference type="RefSeq" id="XP_022315949.1"/>
    </source>
</evidence>
<evidence type="ECO:0000259" key="4">
    <source>
        <dbReference type="PROSITE" id="PS50222"/>
    </source>
</evidence>
<keyword evidence="3" id="KW-0514">Muscle protein</keyword>
<dbReference type="PROSITE" id="PS00018">
    <property type="entry name" value="EF_HAND_1"/>
    <property type="match status" value="4"/>
</dbReference>
<proteinExistence type="predicted"/>
<keyword evidence="1" id="KW-0677">Repeat</keyword>
<dbReference type="Pfam" id="PF13499">
    <property type="entry name" value="EF-hand_7"/>
    <property type="match status" value="2"/>
</dbReference>
<dbReference type="InterPro" id="IPR002048">
    <property type="entry name" value="EF_hand_dom"/>
</dbReference>
<evidence type="ECO:0000313" key="5">
    <source>
        <dbReference type="Proteomes" id="UP000694844"/>
    </source>
</evidence>
<dbReference type="SMART" id="SM00054">
    <property type="entry name" value="EFh"/>
    <property type="match status" value="4"/>
</dbReference>
<evidence type="ECO:0000256" key="2">
    <source>
        <dbReference type="ARBA" id="ARBA00022837"/>
    </source>
</evidence>
<dbReference type="CDD" id="cd00051">
    <property type="entry name" value="EFh"/>
    <property type="match status" value="2"/>
</dbReference>
<dbReference type="SUPFAM" id="SSF47473">
    <property type="entry name" value="EF-hand"/>
    <property type="match status" value="1"/>
</dbReference>
<protein>
    <submittedName>
        <fullName evidence="6 7">Neo-calmodulin-like</fullName>
    </submittedName>
</protein>
<dbReference type="OrthoDB" id="6071379at2759"/>
<evidence type="ECO:0000256" key="3">
    <source>
        <dbReference type="ARBA" id="ARBA00023179"/>
    </source>
</evidence>
<dbReference type="InterPro" id="IPR011992">
    <property type="entry name" value="EF-hand-dom_pair"/>
</dbReference>
<dbReference type="Gene3D" id="1.10.238.10">
    <property type="entry name" value="EF-hand"/>
    <property type="match status" value="2"/>
</dbReference>
<dbReference type="GO" id="GO:0016460">
    <property type="term" value="C:myosin II complex"/>
    <property type="evidence" value="ECO:0007669"/>
    <property type="project" value="TreeGrafter"/>
</dbReference>
<keyword evidence="2" id="KW-0106">Calcium</keyword>
<organism evidence="5 6">
    <name type="scientific">Crassostrea virginica</name>
    <name type="common">Eastern oyster</name>
    <dbReference type="NCBI Taxonomy" id="6565"/>
    <lineage>
        <taxon>Eukaryota</taxon>
        <taxon>Metazoa</taxon>
        <taxon>Spiralia</taxon>
        <taxon>Lophotrochozoa</taxon>
        <taxon>Mollusca</taxon>
        <taxon>Bivalvia</taxon>
        <taxon>Autobranchia</taxon>
        <taxon>Pteriomorphia</taxon>
        <taxon>Ostreida</taxon>
        <taxon>Ostreoidea</taxon>
        <taxon>Ostreidae</taxon>
        <taxon>Crassostrea</taxon>
    </lineage>
</organism>
<accession>A0A8B8CJL2</accession>
<dbReference type="FunFam" id="1.10.238.10:FF:000001">
    <property type="entry name" value="Calmodulin 1"/>
    <property type="match status" value="1"/>
</dbReference>
<evidence type="ECO:0000256" key="1">
    <source>
        <dbReference type="ARBA" id="ARBA00022737"/>
    </source>
</evidence>
<feature type="domain" description="EF-hand" evidence="4">
    <location>
        <begin position="97"/>
        <end position="132"/>
    </location>
</feature>
<dbReference type="InterPro" id="IPR018247">
    <property type="entry name" value="EF_Hand_1_Ca_BS"/>
</dbReference>
<dbReference type="RefSeq" id="XP_022315940.1">
    <property type="nucleotide sequence ID" value="XM_022460232.1"/>
</dbReference>
<feature type="domain" description="EF-hand" evidence="4">
    <location>
        <begin position="133"/>
        <end position="168"/>
    </location>
</feature>
<reference evidence="5" key="1">
    <citation type="submission" date="2024-06" db="UniProtKB">
        <authorList>
            <consortium name="RefSeq"/>
        </authorList>
    </citation>
    <scope>NUCLEOTIDE SEQUENCE [LARGE SCALE GENOMIC DNA]</scope>
</reference>
<dbReference type="InterPro" id="IPR050230">
    <property type="entry name" value="CALM/Myosin/TropC-like"/>
</dbReference>
<dbReference type="Proteomes" id="UP000694844">
    <property type="component" value="Chromosome 1"/>
</dbReference>
<name>A0A8B8CJL2_CRAVI</name>